<dbReference type="EMBL" id="MT161382">
    <property type="protein sequence ID" value="QJB21888.1"/>
    <property type="molecule type" value="Genomic_DNA"/>
</dbReference>
<evidence type="ECO:0000313" key="1">
    <source>
        <dbReference type="EMBL" id="QJB21888.1"/>
    </source>
</evidence>
<keyword evidence="2" id="KW-1185">Reference proteome</keyword>
<gene>
    <name evidence="1" type="ORF">XccvBFoX2_gp69</name>
</gene>
<accession>A0A858NP99</accession>
<protein>
    <submittedName>
        <fullName evidence="1">Uncharacterized protein</fullName>
    </submittedName>
</protein>
<reference evidence="1 2" key="1">
    <citation type="submission" date="2020-03" db="EMBL/GenBank/DDBJ databases">
        <title>Development of an integrated pest management strategy to control Xanthomonas campestris pv. campestris by using bacteriophages.</title>
        <authorList>
            <person name="Holtappels D."/>
            <person name="Rombouts S."/>
            <person name="Lavigne R."/>
            <person name="Wagemans J."/>
        </authorList>
    </citation>
    <scope>NUCLEOTIDE SEQUENCE [LARGE SCALE GENOMIC DNA]</scope>
</reference>
<organism evidence="1 2">
    <name type="scientific">Xanthomonas phage FoX2</name>
    <dbReference type="NCBI Taxonomy" id="2723898"/>
    <lineage>
        <taxon>Viruses</taxon>
        <taxon>Duplodnaviria</taxon>
        <taxon>Heunggongvirae</taxon>
        <taxon>Uroviricota</taxon>
        <taxon>Caudoviricetes</taxon>
        <taxon>Foxunavirus</taxon>
        <taxon>Foxunavirus fox2</taxon>
    </lineage>
</organism>
<name>A0A858NP99_9CAUD</name>
<evidence type="ECO:0000313" key="2">
    <source>
        <dbReference type="Proteomes" id="UP000671963"/>
    </source>
</evidence>
<proteinExistence type="predicted"/>
<sequence length="102" mass="11070">MKIKLILAVVISVSSFSSPAATRANCENMANFANTIMFARQSGVPESKIRDTAMQNGNSVLRRFTLMLVDAAYLVPVYKSDAAKVNAAEDFASEMRTACMAQ</sequence>
<dbReference type="Proteomes" id="UP000671963">
    <property type="component" value="Segment"/>
</dbReference>